<evidence type="ECO:0000256" key="3">
    <source>
        <dbReference type="ARBA" id="ARBA00022729"/>
    </source>
</evidence>
<evidence type="ECO:0000256" key="2">
    <source>
        <dbReference type="ARBA" id="ARBA00009813"/>
    </source>
</evidence>
<evidence type="ECO:0000256" key="5">
    <source>
        <dbReference type="ARBA" id="ARBA00023157"/>
    </source>
</evidence>
<dbReference type="Gene3D" id="3.10.450.70">
    <property type="entry name" value="Disulphide bond isomerase, DsbC/G, N-terminal"/>
    <property type="match status" value="1"/>
</dbReference>
<keyword evidence="5" id="KW-1015">Disulfide bond</keyword>
<dbReference type="InterPro" id="IPR051470">
    <property type="entry name" value="Thiol:disulfide_interchange"/>
</dbReference>
<proteinExistence type="inferred from homology"/>
<evidence type="ECO:0000256" key="7">
    <source>
        <dbReference type="RuleBase" id="RU364038"/>
    </source>
</evidence>
<dbReference type="GO" id="GO:0042597">
    <property type="term" value="C:periplasmic space"/>
    <property type="evidence" value="ECO:0007669"/>
    <property type="project" value="UniProtKB-SubCell"/>
</dbReference>
<dbReference type="PANTHER" id="PTHR35272">
    <property type="entry name" value="THIOL:DISULFIDE INTERCHANGE PROTEIN DSBC-RELATED"/>
    <property type="match status" value="1"/>
</dbReference>
<evidence type="ECO:0000313" key="10">
    <source>
        <dbReference type="EMBL" id="ALF34612.1"/>
    </source>
</evidence>
<comment type="function">
    <text evidence="7">Required for disulfide bond formation in some periplasmic proteins. Acts by transferring its disulfide bond to other proteins and is reduced in the process.</text>
</comment>
<dbReference type="RefSeq" id="WP_236926540.1">
    <property type="nucleotide sequence ID" value="NZ_KT347600.1"/>
</dbReference>
<comment type="subcellular location">
    <subcellularLocation>
        <location evidence="1 7">Periplasm</location>
    </subcellularLocation>
</comment>
<dbReference type="InterPro" id="IPR036249">
    <property type="entry name" value="Thioredoxin-like_sf"/>
</dbReference>
<dbReference type="InterPro" id="IPR033954">
    <property type="entry name" value="DiS-bond_Isoase_DsbC/G"/>
</dbReference>
<evidence type="ECO:0000256" key="4">
    <source>
        <dbReference type="ARBA" id="ARBA00022764"/>
    </source>
</evidence>
<dbReference type="SUPFAM" id="SSF52833">
    <property type="entry name" value="Thioredoxin-like"/>
    <property type="match status" value="1"/>
</dbReference>
<name>A0A0N9DXN3_ECOLX</name>
<geneLocation type="plasmid" evidence="10">
    <name>pEC5207</name>
</geneLocation>
<feature type="domain" description="Thioredoxin-like fold" evidence="9">
    <location>
        <begin position="110"/>
        <end position="210"/>
    </location>
</feature>
<feature type="chain" id="PRO_5010003367" description="Thiol:disulfide interchange protein" evidence="7">
    <location>
        <begin position="22"/>
        <end position="346"/>
    </location>
</feature>
<feature type="signal peptide" evidence="7">
    <location>
        <begin position="1"/>
        <end position="21"/>
    </location>
</feature>
<keyword evidence="6 7" id="KW-0676">Redox-active center</keyword>
<dbReference type="PANTHER" id="PTHR35272:SF3">
    <property type="entry name" value="THIOL:DISULFIDE INTERCHANGE PROTEIN DSBC"/>
    <property type="match status" value="1"/>
</dbReference>
<evidence type="ECO:0000256" key="1">
    <source>
        <dbReference type="ARBA" id="ARBA00004418"/>
    </source>
</evidence>
<accession>A0A0N9DXN3</accession>
<reference evidence="10" key="1">
    <citation type="journal article" date="2015" name="Front. Microbiol.">
        <title>Prevalence of extended-spectrum cephalosporin-resistant in a farrowing farm: ST1121 clone harboring IncHI2 plasmid contributes to the dissemination of.</title>
        <authorList>
            <person name="Deng H."/>
            <person name="Si H.B."/>
            <person name="Zeng S.Y."/>
            <person name="Sun J."/>
            <person name="Fang L.X."/>
            <person name="Yang R.S."/>
            <person name="Liu Y.H."/>
            <person name="Liao X.P."/>
        </authorList>
    </citation>
    <scope>NUCLEOTIDE SEQUENCE</scope>
    <source>
        <strain evidence="10">EC5207</strain>
        <plasmid evidence="10">pEC5207</plasmid>
    </source>
</reference>
<dbReference type="InterPro" id="IPR012336">
    <property type="entry name" value="Thioredoxin-like_fold"/>
</dbReference>
<dbReference type="CDD" id="cd03020">
    <property type="entry name" value="DsbA_DsbC_DsbG"/>
    <property type="match status" value="1"/>
</dbReference>
<comment type="similarity">
    <text evidence="2 7">Belongs to the thioredoxin family. DsbC subfamily.</text>
</comment>
<evidence type="ECO:0000259" key="9">
    <source>
        <dbReference type="Pfam" id="PF13098"/>
    </source>
</evidence>
<keyword evidence="10" id="KW-0614">Plasmid</keyword>
<dbReference type="AlphaFoldDB" id="A0A0N9DXN3"/>
<protein>
    <recommendedName>
        <fullName evidence="7">Thiol:disulfide interchange protein</fullName>
    </recommendedName>
</protein>
<dbReference type="Gene3D" id="3.40.30.10">
    <property type="entry name" value="Glutaredoxin"/>
    <property type="match status" value="1"/>
</dbReference>
<evidence type="ECO:0000259" key="8">
    <source>
        <dbReference type="Pfam" id="PF10411"/>
    </source>
</evidence>
<evidence type="ECO:0000256" key="6">
    <source>
        <dbReference type="ARBA" id="ARBA00023284"/>
    </source>
</evidence>
<dbReference type="InterPro" id="IPR009094">
    <property type="entry name" value="DiS-bond_isomerase_DsbC/G_N_sf"/>
</dbReference>
<dbReference type="SUPFAM" id="SSF54423">
    <property type="entry name" value="DsbC/DsbG N-terminal domain-like"/>
    <property type="match status" value="1"/>
</dbReference>
<organism evidence="10">
    <name type="scientific">Escherichia coli</name>
    <dbReference type="NCBI Taxonomy" id="562"/>
    <lineage>
        <taxon>Bacteria</taxon>
        <taxon>Pseudomonadati</taxon>
        <taxon>Pseudomonadota</taxon>
        <taxon>Gammaproteobacteria</taxon>
        <taxon>Enterobacterales</taxon>
        <taxon>Enterobacteriaceae</taxon>
        <taxon>Escherichia</taxon>
    </lineage>
</organism>
<dbReference type="InterPro" id="IPR018950">
    <property type="entry name" value="DiS-bond_isomerase_DsbC/G_N"/>
</dbReference>
<keyword evidence="3 7" id="KW-0732">Signal</keyword>
<feature type="domain" description="Disulphide bond isomerase DsbC/G N-terminal" evidence="8">
    <location>
        <begin position="23"/>
        <end position="77"/>
    </location>
</feature>
<keyword evidence="4 7" id="KW-0574">Periplasm</keyword>
<dbReference type="Pfam" id="PF13098">
    <property type="entry name" value="Thioredoxin_2"/>
    <property type="match status" value="1"/>
</dbReference>
<sequence>MRTKLLGALMVFGIITGTAHASSKLEITDPRAAKIEDIVELPIKGVRAVQSDGQIMFLSENGRFVISGQIYDLWSKKPLNTMSQMRDVAERIHFKSMGMDVDTLNTVSMGRGDKEVVVFVDPRCAVCHQLMGDAKSLVDDYTFKFIVIPALGAESNRLAKNLYCAKDKTHALDALMNNTLGSLPSKETCDPGQYDQTLLTAHFIGIQEFPILRDEAMIQEILAEAKKFWQQVVDKKEPDKDPERDLYIPQGEEVNRWIAAAEEYRLYDAEIQELKQRLSELQERQKPHLDTMKSLMGEYFHADYCGVMVTRYKAAGRVPEHRFDGSDSFGALFVGLLPTRAHSRRQ</sequence>
<dbReference type="EMBL" id="KT347600">
    <property type="protein sequence ID" value="ALF34612.1"/>
    <property type="molecule type" value="Genomic_DNA"/>
</dbReference>
<dbReference type="Pfam" id="PF10411">
    <property type="entry name" value="DsbC_N"/>
    <property type="match status" value="1"/>
</dbReference>